<keyword evidence="2" id="KW-1185">Reference proteome</keyword>
<dbReference type="SUPFAM" id="SSF54928">
    <property type="entry name" value="RNA-binding domain, RBD"/>
    <property type="match status" value="1"/>
</dbReference>
<protein>
    <submittedName>
        <fullName evidence="3">Polypyrimidine tract-binding protein 3</fullName>
    </submittedName>
</protein>
<sequence>MDSLMQAPARLDKPPSNHQIASRVLHVRRLPPDVVEMDVAKFAMPFGTILNLVLTKKSGQALIEMTSSTVSGEMIDYYSRHPLTLRGCGPLVFQYSRYQELEIVGISRLVSEAINVGNEHVRRYIDGVTNRPRVIRTYLESSNSQQLTYMEYFQAGAFPECAVVLPA</sequence>
<proteinExistence type="predicted"/>
<dbReference type="PANTHER" id="PTHR15592">
    <property type="entry name" value="MATRIN 3/NUCLEAR PROTEIN 220-RELATED"/>
    <property type="match status" value="1"/>
</dbReference>
<reference evidence="3" key="1">
    <citation type="submission" date="2016-06" db="UniProtKB">
        <authorList>
            <consortium name="WormBaseParasite"/>
        </authorList>
    </citation>
    <scope>IDENTIFICATION</scope>
</reference>
<dbReference type="GO" id="GO:0003676">
    <property type="term" value="F:nucleic acid binding"/>
    <property type="evidence" value="ECO:0007669"/>
    <property type="project" value="InterPro"/>
</dbReference>
<dbReference type="OrthoDB" id="296632at2759"/>
<name>A0A183S874_SCHSO</name>
<reference evidence="1 2" key="2">
    <citation type="submission" date="2018-11" db="EMBL/GenBank/DDBJ databases">
        <authorList>
            <consortium name="Pathogen Informatics"/>
        </authorList>
    </citation>
    <scope>NUCLEOTIDE SEQUENCE [LARGE SCALE GENOMIC DNA]</scope>
    <source>
        <strain evidence="1 2">NST_G2</strain>
    </source>
</reference>
<gene>
    <name evidence="1" type="ORF">SSLN_LOCUS422</name>
</gene>
<evidence type="ECO:0000313" key="3">
    <source>
        <dbReference type="WBParaSite" id="SSLN_0000044101-mRNA-1"/>
    </source>
</evidence>
<evidence type="ECO:0000313" key="2">
    <source>
        <dbReference type="Proteomes" id="UP000275846"/>
    </source>
</evidence>
<dbReference type="InterPro" id="IPR012677">
    <property type="entry name" value="Nucleotide-bd_a/b_plait_sf"/>
</dbReference>
<organism evidence="3">
    <name type="scientific">Schistocephalus solidus</name>
    <name type="common">Tapeworm</name>
    <dbReference type="NCBI Taxonomy" id="70667"/>
    <lineage>
        <taxon>Eukaryota</taxon>
        <taxon>Metazoa</taxon>
        <taxon>Spiralia</taxon>
        <taxon>Lophotrochozoa</taxon>
        <taxon>Platyhelminthes</taxon>
        <taxon>Cestoda</taxon>
        <taxon>Eucestoda</taxon>
        <taxon>Diphyllobothriidea</taxon>
        <taxon>Diphyllobothriidae</taxon>
        <taxon>Schistocephalus</taxon>
    </lineage>
</organism>
<dbReference type="Proteomes" id="UP000275846">
    <property type="component" value="Unassembled WGS sequence"/>
</dbReference>
<dbReference type="AlphaFoldDB" id="A0A183S874"/>
<dbReference type="STRING" id="70667.A0A183S874"/>
<dbReference type="EMBL" id="UYSU01000285">
    <property type="protein sequence ID" value="VDL85576.1"/>
    <property type="molecule type" value="Genomic_DNA"/>
</dbReference>
<dbReference type="InterPro" id="IPR035979">
    <property type="entry name" value="RBD_domain_sf"/>
</dbReference>
<dbReference type="Gene3D" id="3.30.70.330">
    <property type="match status" value="1"/>
</dbReference>
<dbReference type="WBParaSite" id="SSLN_0000044101-mRNA-1">
    <property type="protein sequence ID" value="SSLN_0000044101-mRNA-1"/>
    <property type="gene ID" value="SSLN_0000044101"/>
</dbReference>
<accession>A0A183S874</accession>
<evidence type="ECO:0000313" key="1">
    <source>
        <dbReference type="EMBL" id="VDL85576.1"/>
    </source>
</evidence>